<dbReference type="Pfam" id="PF13523">
    <property type="entry name" value="Acetyltransf_8"/>
    <property type="match status" value="1"/>
</dbReference>
<name>A0A8H8Z1P7_9PROT</name>
<comment type="caution">
    <text evidence="3">The sequence shown here is derived from an EMBL/GenBank/DDBJ whole genome shotgun (WGS) entry which is preliminary data.</text>
</comment>
<dbReference type="PANTHER" id="PTHR31438:SF1">
    <property type="entry name" value="LYSINE N-ACYLTRANSFERASE C17G9.06C-RELATED"/>
    <property type="match status" value="1"/>
</dbReference>
<feature type="domain" description="Acyltransferase MbtK/IucB-like conserved" evidence="2">
    <location>
        <begin position="190"/>
        <end position="237"/>
    </location>
</feature>
<reference evidence="3" key="1">
    <citation type="submission" date="2021-02" db="EMBL/GenBank/DDBJ databases">
        <authorList>
            <person name="Han P."/>
        </authorList>
    </citation>
    <scope>NUCLEOTIDE SEQUENCE</scope>
    <source>
        <strain evidence="3">Nitrosomonas nitrosa 18-3D</strain>
    </source>
</reference>
<evidence type="ECO:0000256" key="1">
    <source>
        <dbReference type="ARBA" id="ARBA00004924"/>
    </source>
</evidence>
<dbReference type="AlphaFoldDB" id="A0A8H8Z1P7"/>
<dbReference type="SUPFAM" id="SSF55729">
    <property type="entry name" value="Acyl-CoA N-acyltransferases (Nat)"/>
    <property type="match status" value="1"/>
</dbReference>
<evidence type="ECO:0000313" key="3">
    <source>
        <dbReference type="EMBL" id="CAE6502910.1"/>
    </source>
</evidence>
<dbReference type="SMART" id="SM01006">
    <property type="entry name" value="AlcB"/>
    <property type="match status" value="1"/>
</dbReference>
<dbReference type="Proteomes" id="UP000601736">
    <property type="component" value="Unassembled WGS sequence"/>
</dbReference>
<gene>
    <name evidence="3" type="ORF">NMYAN_20287</name>
</gene>
<proteinExistence type="predicted"/>
<dbReference type="PANTHER" id="PTHR31438">
    <property type="entry name" value="LYSINE N-ACYLTRANSFERASE C17G9.06C-RELATED"/>
    <property type="match status" value="1"/>
</dbReference>
<dbReference type="EMBL" id="CAJNAP010000012">
    <property type="protein sequence ID" value="CAE6502910.1"/>
    <property type="molecule type" value="Genomic_DNA"/>
</dbReference>
<organism evidence="3 4">
    <name type="scientific">Nitrosomonas nitrosa</name>
    <dbReference type="NCBI Taxonomy" id="52442"/>
    <lineage>
        <taxon>Bacteria</taxon>
        <taxon>Pseudomonadati</taxon>
        <taxon>Pseudomonadota</taxon>
        <taxon>Betaproteobacteria</taxon>
        <taxon>Nitrosomonadales</taxon>
        <taxon>Nitrosomonadaceae</taxon>
        <taxon>Nitrosomonas</taxon>
    </lineage>
</organism>
<sequence length="373" mass="43193">MEPYRISEQSCALPSACSSTPVNMLSYPDKSCYRTIYSGAQAQLSLQADEIGKQSIWHLSQQFNELRLEWREAHSKSPERPTMATFLAALEAAFTHFPHQTKIFVSVPKQLIAESYDSGVLVKTSDGSFIVHAELFWQQARVWHTGTRPQAYPLYLVISHGRRHPLRPPKPAGTVYRRFIAWLGRTLSFRTVDIDSDLVRFNRWMNDPVVAAFWQETGDLAQHRAYLEGIQADPHVISLISCLDDEPFGYFEIYWAKENRIAPYYDVDDFDRGWHVLIGESHFRGKPFVTAWLPSISHYLFLDDDRTQRIVIEPRSDNSKMLRNLAQCGYAHLKEFDFPHKRAMLGMLLRERFFAERLWVPRNTLSPHSVSLS</sequence>
<dbReference type="GO" id="GO:0019290">
    <property type="term" value="P:siderophore biosynthetic process"/>
    <property type="evidence" value="ECO:0007669"/>
    <property type="project" value="InterPro"/>
</dbReference>
<protein>
    <submittedName>
        <fullName evidence="3">Protein N-acetyltransferase, RimJ/RimL family</fullName>
    </submittedName>
</protein>
<dbReference type="InterPro" id="IPR016181">
    <property type="entry name" value="Acyl_CoA_acyltransferase"/>
</dbReference>
<accession>A0A8H8Z1P7</accession>
<keyword evidence="3" id="KW-0808">Transferase</keyword>
<evidence type="ECO:0000259" key="2">
    <source>
        <dbReference type="SMART" id="SM01006"/>
    </source>
</evidence>
<evidence type="ECO:0000313" key="4">
    <source>
        <dbReference type="Proteomes" id="UP000601736"/>
    </source>
</evidence>
<dbReference type="InterPro" id="IPR019432">
    <property type="entry name" value="Acyltransferase_MbtK/IucB-like"/>
</dbReference>
<dbReference type="GO" id="GO:0016410">
    <property type="term" value="F:N-acyltransferase activity"/>
    <property type="evidence" value="ECO:0007669"/>
    <property type="project" value="TreeGrafter"/>
</dbReference>
<dbReference type="RefSeq" id="WP_239654157.1">
    <property type="nucleotide sequence ID" value="NZ_CAJNAP010000012.1"/>
</dbReference>
<comment type="pathway">
    <text evidence="1">Siderophore biosynthesis.</text>
</comment>
<dbReference type="Gene3D" id="3.40.630.30">
    <property type="match status" value="1"/>
</dbReference>